<dbReference type="AlphaFoldDB" id="A0A8J3WBC5"/>
<gene>
    <name evidence="1" type="ORF">Pro02_01140</name>
</gene>
<evidence type="ECO:0000313" key="1">
    <source>
        <dbReference type="EMBL" id="GIH81706.1"/>
    </source>
</evidence>
<reference evidence="1" key="1">
    <citation type="submission" date="2021-01" db="EMBL/GenBank/DDBJ databases">
        <title>Whole genome shotgun sequence of Planobispora rosea NBRC 15558.</title>
        <authorList>
            <person name="Komaki H."/>
            <person name="Tamura T."/>
        </authorList>
    </citation>
    <scope>NUCLEOTIDE SEQUENCE</scope>
    <source>
        <strain evidence="1">NBRC 15558</strain>
    </source>
</reference>
<evidence type="ECO:0000313" key="2">
    <source>
        <dbReference type="Proteomes" id="UP000655044"/>
    </source>
</evidence>
<dbReference type="PANTHER" id="PTHR39290">
    <property type="entry name" value="C3H1-TYPE DOMAIN-CONTAINING PROTEIN-RELATED"/>
    <property type="match status" value="1"/>
</dbReference>
<keyword evidence="2" id="KW-1185">Reference proteome</keyword>
<name>A0A8J3WBC5_PLARO</name>
<accession>A0A8J3WBC5</accession>
<dbReference type="PANTHER" id="PTHR39290:SF6">
    <property type="entry name" value="S-ADENOSYL-L-METHIONINE-DEPENDENT METHYLTRANSFERASES SUPERFAMILY PROTEIN"/>
    <property type="match status" value="1"/>
</dbReference>
<organism evidence="1 2">
    <name type="scientific">Planobispora rosea</name>
    <dbReference type="NCBI Taxonomy" id="35762"/>
    <lineage>
        <taxon>Bacteria</taxon>
        <taxon>Bacillati</taxon>
        <taxon>Actinomycetota</taxon>
        <taxon>Actinomycetes</taxon>
        <taxon>Streptosporangiales</taxon>
        <taxon>Streptosporangiaceae</taxon>
        <taxon>Planobispora</taxon>
    </lineage>
</organism>
<sequence length="294" mass="32697">MRQEAWHRRGQCGKLVCMAQLAMTSARWDELTALLNDEQRLQSEYPKVAEYLDMATRLPGTGDANTDAAFDLRLVHFMTGGSDVSSNPYWDIVEPFVFEHEGRRVVNGGRAEGSARLAFAQMVLQATYAYAIPSPQTIEWISRFCADLPIVELGAGRGYWAAQLSRSGLVVEAYDVEPPDKTKNTSFPGATGQADVWHPVNDLHGFATRAQVADHVLFLCWPPGWGDTMSSEALTSFEESGGRRLIYIGESKGGKTGNDAFFDALTARWRLDSVDPHFVSWWTEADVAQGWVRK</sequence>
<dbReference type="EMBL" id="BOOI01000001">
    <property type="protein sequence ID" value="GIH81706.1"/>
    <property type="molecule type" value="Genomic_DNA"/>
</dbReference>
<proteinExistence type="predicted"/>
<comment type="caution">
    <text evidence="1">The sequence shown here is derived from an EMBL/GenBank/DDBJ whole genome shotgun (WGS) entry which is preliminary data.</text>
</comment>
<dbReference type="Proteomes" id="UP000655044">
    <property type="component" value="Unassembled WGS sequence"/>
</dbReference>
<protein>
    <submittedName>
        <fullName evidence="1">Uncharacterized protein</fullName>
    </submittedName>
</protein>